<sequence length="54" mass="6139">MLSKLCDCGKCFLIVRMMAVSASFVRALCDHFRWPFVSLMVTVIINTSQNNELV</sequence>
<dbReference type="EMBL" id="UGWQ01000003">
    <property type="protein sequence ID" value="SUG27558.1"/>
    <property type="molecule type" value="Genomic_DNA"/>
</dbReference>
<accession>A0A379SET5</accession>
<evidence type="ECO:0000313" key="2">
    <source>
        <dbReference type="Proteomes" id="UP000254332"/>
    </source>
</evidence>
<proteinExistence type="predicted"/>
<dbReference type="Proteomes" id="UP000254332">
    <property type="component" value="Unassembled WGS sequence"/>
</dbReference>
<reference evidence="1 2" key="1">
    <citation type="submission" date="2018-06" db="EMBL/GenBank/DDBJ databases">
        <authorList>
            <consortium name="Pathogen Informatics"/>
            <person name="Doyle S."/>
        </authorList>
    </citation>
    <scope>NUCLEOTIDE SEQUENCE [LARGE SCALE GENOMIC DNA]</scope>
    <source>
        <strain evidence="1 2">NCTC10718</strain>
    </source>
</reference>
<gene>
    <name evidence="1" type="ORF">NCTC10718_04881</name>
</gene>
<protein>
    <submittedName>
        <fullName evidence="1">Uncharacterized protein</fullName>
    </submittedName>
</protein>
<evidence type="ECO:0000313" key="1">
    <source>
        <dbReference type="EMBL" id="SUG27558.1"/>
    </source>
</evidence>
<organism evidence="1 2">
    <name type="scientific">Salmonella enterica</name>
    <name type="common">Salmonella choleraesuis</name>
    <dbReference type="NCBI Taxonomy" id="28901"/>
    <lineage>
        <taxon>Bacteria</taxon>
        <taxon>Pseudomonadati</taxon>
        <taxon>Pseudomonadota</taxon>
        <taxon>Gammaproteobacteria</taxon>
        <taxon>Enterobacterales</taxon>
        <taxon>Enterobacteriaceae</taxon>
        <taxon>Salmonella</taxon>
    </lineage>
</organism>
<dbReference type="AlphaFoldDB" id="A0A379SET5"/>
<name>A0A379SET5_SALER</name>